<dbReference type="Gene3D" id="1.25.40.10">
    <property type="entry name" value="Tetratricopeptide repeat domain"/>
    <property type="match status" value="1"/>
</dbReference>
<dbReference type="GO" id="GO:0051879">
    <property type="term" value="F:Hsp90 protein binding"/>
    <property type="evidence" value="ECO:0007669"/>
    <property type="project" value="TreeGrafter"/>
</dbReference>
<organism evidence="4 5">
    <name type="scientific">Trypanosoma theileri</name>
    <dbReference type="NCBI Taxonomy" id="67003"/>
    <lineage>
        <taxon>Eukaryota</taxon>
        <taxon>Discoba</taxon>
        <taxon>Euglenozoa</taxon>
        <taxon>Kinetoplastea</taxon>
        <taxon>Metakinetoplastina</taxon>
        <taxon>Trypanosomatida</taxon>
        <taxon>Trypanosomatidae</taxon>
        <taxon>Trypanosoma</taxon>
    </lineage>
</organism>
<dbReference type="PANTHER" id="PTHR22904:SF523">
    <property type="entry name" value="STRESS-INDUCED-PHOSPHOPROTEIN 1"/>
    <property type="match status" value="1"/>
</dbReference>
<keyword evidence="1" id="KW-0677">Repeat</keyword>
<keyword evidence="2" id="KW-0802">TPR repeat</keyword>
<dbReference type="Proteomes" id="UP000192257">
    <property type="component" value="Unassembled WGS sequence"/>
</dbReference>
<dbReference type="RefSeq" id="XP_028884896.1">
    <property type="nucleotide sequence ID" value="XM_029023700.1"/>
</dbReference>
<evidence type="ECO:0000313" key="4">
    <source>
        <dbReference type="EMBL" id="ORC90830.1"/>
    </source>
</evidence>
<dbReference type="InterPro" id="IPR019734">
    <property type="entry name" value="TPR_rpt"/>
</dbReference>
<keyword evidence="5" id="KW-1185">Reference proteome</keyword>
<reference evidence="4 5" key="1">
    <citation type="submission" date="2017-03" db="EMBL/GenBank/DDBJ databases">
        <title>An alternative strategy for trypanosome survival in the mammalian bloodstream revealed through genome and transcriptome analysis of the ubiquitous bovine parasite Trypanosoma (Megatrypanum) theileri.</title>
        <authorList>
            <person name="Kelly S."/>
            <person name="Ivens A."/>
            <person name="Mott A."/>
            <person name="O'Neill E."/>
            <person name="Emms D."/>
            <person name="Macleod O."/>
            <person name="Voorheis P."/>
            <person name="Matthews J."/>
            <person name="Matthews K."/>
            <person name="Carrington M."/>
        </authorList>
    </citation>
    <scope>NUCLEOTIDE SEQUENCE [LARGE SCALE GENOMIC DNA]</scope>
    <source>
        <strain evidence="4">Edinburgh</strain>
    </source>
</reference>
<sequence length="671" mass="75372">MKSRIGRPDMNELLDADLQLVSPVGSRVAGGSGSDSSAVDGDHESSSDESEWGTVGGNFRIEDVMKGESDVDMTAEEDKTEEKLLYVPEPVISLSCVRKPLVPRLPIEDLPVGTNVWVVDEEDVQLLLREHWDESYRAVCNGRISGTVVRHSNNVTLVRFYNEQLDMDYSLSLPRACLSDVPIDAYSSSPHGSSYMVTSFFGLGNLGPRAGRSHDNTTTCTLDKQYYESLSFMEVHISPNLPQLGVANERFIAGAYEDAISLLDKLDDETQHKMVDVLVLRSRTNIFLGRYEEALKDALKIIELDPSWVKGYVAAARALSGLGNFEEAGTQINQAMLLLPHSRELRRIGELDIFLCNLEMSLPKNELKLSLDAYYAKQLLTCRQYKKFDTIYDENWILLAMESIVSEPSERCCVCLKPSKEMMRVPIDLIGNASVKLACYCSVECQQRSSLFFAMELGRHRLAVERARDLISSTFTLRVCQTPLDLAYMTTRLFAMICVTHDRLSVQRRCHRRANESGNSKISFEEGSQSFNSERDSVVPLQTALKHLGVYPLVTDRLSGRGREEMRVVYDTFTAFFTEEEKQMYSLTLFYALYEYVRTFAICLSGRKKDNKMYFLPKLVGAVRRVAPNQANCTVVLCEDGGEAPHIKLVASRDIASGEMLSIPALDMSSF</sequence>
<name>A0A1X0P352_9TRYP</name>
<dbReference type="VEuPathDB" id="TriTrypDB:TM35_000072540"/>
<accession>A0A1X0P352</accession>
<dbReference type="Pfam" id="PF13181">
    <property type="entry name" value="TPR_8"/>
    <property type="match status" value="1"/>
</dbReference>
<protein>
    <submittedName>
        <fullName evidence="4">Uncharacterized protein</fullName>
    </submittedName>
</protein>
<gene>
    <name evidence="4" type="ORF">TM35_000072540</name>
</gene>
<dbReference type="SUPFAM" id="SSF48452">
    <property type="entry name" value="TPR-like"/>
    <property type="match status" value="1"/>
</dbReference>
<evidence type="ECO:0000313" key="5">
    <source>
        <dbReference type="Proteomes" id="UP000192257"/>
    </source>
</evidence>
<comment type="caution">
    <text evidence="4">The sequence shown here is derived from an EMBL/GenBank/DDBJ whole genome shotgun (WGS) entry which is preliminary data.</text>
</comment>
<proteinExistence type="predicted"/>
<feature type="region of interest" description="Disordered" evidence="3">
    <location>
        <begin position="24"/>
        <end position="59"/>
    </location>
</feature>
<dbReference type="STRING" id="67003.A0A1X0P352"/>
<dbReference type="InterPro" id="IPR011990">
    <property type="entry name" value="TPR-like_helical_dom_sf"/>
</dbReference>
<dbReference type="EMBL" id="NBCO01000007">
    <property type="protein sequence ID" value="ORC90830.1"/>
    <property type="molecule type" value="Genomic_DNA"/>
</dbReference>
<evidence type="ECO:0000256" key="3">
    <source>
        <dbReference type="SAM" id="MobiDB-lite"/>
    </source>
</evidence>
<evidence type="ECO:0000256" key="2">
    <source>
        <dbReference type="ARBA" id="ARBA00022803"/>
    </source>
</evidence>
<dbReference type="PANTHER" id="PTHR22904">
    <property type="entry name" value="TPR REPEAT CONTAINING PROTEIN"/>
    <property type="match status" value="1"/>
</dbReference>
<evidence type="ECO:0000256" key="1">
    <source>
        <dbReference type="ARBA" id="ARBA00022737"/>
    </source>
</evidence>
<dbReference type="AlphaFoldDB" id="A0A1X0P352"/>
<dbReference type="OrthoDB" id="433738at2759"/>
<dbReference type="GeneID" id="39983480"/>